<keyword evidence="1 4" id="KW-0645">Protease</keyword>
<evidence type="ECO:0000256" key="2">
    <source>
        <dbReference type="ARBA" id="ARBA00022801"/>
    </source>
</evidence>
<dbReference type="AlphaFoldDB" id="A0A6N7Q2A5"/>
<feature type="transmembrane region" description="Helical" evidence="3">
    <location>
        <begin position="88"/>
        <end position="110"/>
    </location>
</feature>
<dbReference type="PRINTS" id="PR00834">
    <property type="entry name" value="PROTEASES2C"/>
</dbReference>
<dbReference type="PANTHER" id="PTHR43343">
    <property type="entry name" value="PEPTIDASE S12"/>
    <property type="match status" value="1"/>
</dbReference>
<evidence type="ECO:0000256" key="1">
    <source>
        <dbReference type="ARBA" id="ARBA00022670"/>
    </source>
</evidence>
<accession>A0A6N7Q2A5</accession>
<dbReference type="EMBL" id="WJIE01000013">
    <property type="protein sequence ID" value="MRG96745.1"/>
    <property type="molecule type" value="Genomic_DNA"/>
</dbReference>
<evidence type="ECO:0000313" key="5">
    <source>
        <dbReference type="Proteomes" id="UP000440224"/>
    </source>
</evidence>
<feature type="transmembrane region" description="Helical" evidence="3">
    <location>
        <begin position="58"/>
        <end position="76"/>
    </location>
</feature>
<gene>
    <name evidence="4" type="ORF">GF068_33205</name>
</gene>
<protein>
    <submittedName>
        <fullName evidence="4">Trypsin-like serine protease</fullName>
    </submittedName>
</protein>
<dbReference type="RefSeq" id="WP_153823548.1">
    <property type="nucleotide sequence ID" value="NZ_WJIE01000013.1"/>
</dbReference>
<dbReference type="InterPro" id="IPR051201">
    <property type="entry name" value="Chloro_Bact_Ser_Proteases"/>
</dbReference>
<dbReference type="SUPFAM" id="SSF50494">
    <property type="entry name" value="Trypsin-like serine proteases"/>
    <property type="match status" value="1"/>
</dbReference>
<reference evidence="4 5" key="1">
    <citation type="submission" date="2019-10" db="EMBL/GenBank/DDBJ databases">
        <title>A soil myxobacterium in the family Polyangiaceae.</title>
        <authorList>
            <person name="Li Y."/>
            <person name="Wang J."/>
        </authorList>
    </citation>
    <scope>NUCLEOTIDE SEQUENCE [LARGE SCALE GENOMIC DNA]</scope>
    <source>
        <strain evidence="4 5">DSM 14734</strain>
    </source>
</reference>
<proteinExistence type="predicted"/>
<dbReference type="PANTHER" id="PTHR43343:SF3">
    <property type="entry name" value="PROTEASE DO-LIKE 8, CHLOROPLASTIC"/>
    <property type="match status" value="1"/>
</dbReference>
<dbReference type="InterPro" id="IPR009003">
    <property type="entry name" value="Peptidase_S1_PA"/>
</dbReference>
<keyword evidence="3" id="KW-0812">Transmembrane</keyword>
<sequence>MATPKPTPKPAPRPTSSEPSTGFRVALILLKIVAIVGGFVATWISLMAAVGMMTENGYARALIALAVTVLVPLGIADRLLPEGNTKGAGSIVTDVLAIFLLVVGLAFTGAAKFTGSLYVREGDRLAAAGHEHLAQVAYLLGGVRPTFPEPTPAPAVDAAVDAGVDAEATVDAAAAEAPADAGAVAPAVVDADAAVDASAPADAGAMGKAEKTPAELFRELSPSVVTIFVEKGAGRGGGTGFLIDEVGVVVTNHHVIEGAKSGWIKFANNAVYPDIEVLVDNAEVDLALLGIDLKKPREGDKVPDAKPLELGDSEKIVVGERAIAIGNPLGLEHTLTDGLVSARRLHEGRQWIQISVPISPGNSGGPLFNMRGEVIGINTAQYGGALAGAQNLNMAVPVNELKRLIKSTYAARRKLGAPNASSSQW</sequence>
<feature type="transmembrane region" description="Helical" evidence="3">
    <location>
        <begin position="23"/>
        <end position="46"/>
    </location>
</feature>
<keyword evidence="5" id="KW-1185">Reference proteome</keyword>
<name>A0A6N7Q2A5_9BACT</name>
<dbReference type="Gene3D" id="2.40.10.120">
    <property type="match status" value="1"/>
</dbReference>
<organism evidence="4 5">
    <name type="scientific">Polyangium spumosum</name>
    <dbReference type="NCBI Taxonomy" id="889282"/>
    <lineage>
        <taxon>Bacteria</taxon>
        <taxon>Pseudomonadati</taxon>
        <taxon>Myxococcota</taxon>
        <taxon>Polyangia</taxon>
        <taxon>Polyangiales</taxon>
        <taxon>Polyangiaceae</taxon>
        <taxon>Polyangium</taxon>
    </lineage>
</organism>
<evidence type="ECO:0000256" key="3">
    <source>
        <dbReference type="SAM" id="Phobius"/>
    </source>
</evidence>
<keyword evidence="3" id="KW-0472">Membrane</keyword>
<dbReference type="Pfam" id="PF13365">
    <property type="entry name" value="Trypsin_2"/>
    <property type="match status" value="1"/>
</dbReference>
<dbReference type="OrthoDB" id="9766361at2"/>
<evidence type="ECO:0000313" key="4">
    <source>
        <dbReference type="EMBL" id="MRG96745.1"/>
    </source>
</evidence>
<dbReference type="GO" id="GO:0006508">
    <property type="term" value="P:proteolysis"/>
    <property type="evidence" value="ECO:0007669"/>
    <property type="project" value="UniProtKB-KW"/>
</dbReference>
<comment type="caution">
    <text evidence="4">The sequence shown here is derived from an EMBL/GenBank/DDBJ whole genome shotgun (WGS) entry which is preliminary data.</text>
</comment>
<dbReference type="Proteomes" id="UP000440224">
    <property type="component" value="Unassembled WGS sequence"/>
</dbReference>
<keyword evidence="3" id="KW-1133">Transmembrane helix</keyword>
<keyword evidence="2" id="KW-0378">Hydrolase</keyword>
<dbReference type="InterPro" id="IPR001940">
    <property type="entry name" value="Peptidase_S1C"/>
</dbReference>
<dbReference type="GO" id="GO:0004252">
    <property type="term" value="F:serine-type endopeptidase activity"/>
    <property type="evidence" value="ECO:0007669"/>
    <property type="project" value="InterPro"/>
</dbReference>